<dbReference type="RefSeq" id="WP_173165819.1">
    <property type="nucleotide sequence ID" value="NZ_AP022871.1"/>
</dbReference>
<dbReference type="PANTHER" id="PTHR30346">
    <property type="entry name" value="TRANSCRIPTIONAL DUAL REGULATOR HCAR-RELATED"/>
    <property type="match status" value="1"/>
</dbReference>
<dbReference type="SUPFAM" id="SSF53850">
    <property type="entry name" value="Periplasmic binding protein-like II"/>
    <property type="match status" value="1"/>
</dbReference>
<dbReference type="Proteomes" id="UP000503011">
    <property type="component" value="Chromosome"/>
</dbReference>
<dbReference type="PROSITE" id="PS50931">
    <property type="entry name" value="HTH_LYSR"/>
    <property type="match status" value="1"/>
</dbReference>
<dbReference type="InterPro" id="IPR000847">
    <property type="entry name" value="LysR_HTH_N"/>
</dbReference>
<dbReference type="KEGG" id="psuu:Psuf_093950"/>
<keyword evidence="2" id="KW-0805">Transcription regulation</keyword>
<evidence type="ECO:0000256" key="1">
    <source>
        <dbReference type="ARBA" id="ARBA00009437"/>
    </source>
</evidence>
<dbReference type="CDD" id="cd08423">
    <property type="entry name" value="PBP2_LTTR_like_6"/>
    <property type="match status" value="1"/>
</dbReference>
<feature type="domain" description="HTH lysR-type" evidence="5">
    <location>
        <begin position="2"/>
        <end position="59"/>
    </location>
</feature>
<dbReference type="InterPro" id="IPR036388">
    <property type="entry name" value="WH-like_DNA-bd_sf"/>
</dbReference>
<dbReference type="PANTHER" id="PTHR30346:SF29">
    <property type="entry name" value="LYSR SUBSTRATE-BINDING"/>
    <property type="match status" value="1"/>
</dbReference>
<dbReference type="Pfam" id="PF03466">
    <property type="entry name" value="LysR_substrate"/>
    <property type="match status" value="1"/>
</dbReference>
<dbReference type="InterPro" id="IPR036390">
    <property type="entry name" value="WH_DNA-bd_sf"/>
</dbReference>
<protein>
    <submittedName>
        <fullName evidence="6">LysR family transcriptional regulator</fullName>
    </submittedName>
</protein>
<evidence type="ECO:0000313" key="6">
    <source>
        <dbReference type="EMBL" id="BCB92082.1"/>
    </source>
</evidence>
<dbReference type="InterPro" id="IPR005119">
    <property type="entry name" value="LysR_subst-bd"/>
</dbReference>
<name>A0A6F8Z153_9ACTN</name>
<dbReference type="AlphaFoldDB" id="A0A6F8Z153"/>
<proteinExistence type="inferred from homology"/>
<evidence type="ECO:0000256" key="4">
    <source>
        <dbReference type="ARBA" id="ARBA00023163"/>
    </source>
</evidence>
<gene>
    <name evidence="6" type="ORF">Psuf_093950</name>
</gene>
<dbReference type="SUPFAM" id="SSF46785">
    <property type="entry name" value="Winged helix' DNA-binding domain"/>
    <property type="match status" value="1"/>
</dbReference>
<keyword evidence="7" id="KW-1185">Reference proteome</keyword>
<dbReference type="Gene3D" id="3.40.190.10">
    <property type="entry name" value="Periplasmic binding protein-like II"/>
    <property type="match status" value="2"/>
</dbReference>
<reference evidence="6 7" key="1">
    <citation type="submission" date="2020-03" db="EMBL/GenBank/DDBJ databases">
        <title>Whole genome shotgun sequence of Phytohabitans suffuscus NBRC 105367.</title>
        <authorList>
            <person name="Komaki H."/>
            <person name="Tamura T."/>
        </authorList>
    </citation>
    <scope>NUCLEOTIDE SEQUENCE [LARGE SCALE GENOMIC DNA]</scope>
    <source>
        <strain evidence="6 7">NBRC 105367</strain>
    </source>
</reference>
<evidence type="ECO:0000256" key="2">
    <source>
        <dbReference type="ARBA" id="ARBA00023015"/>
    </source>
</evidence>
<dbReference type="GO" id="GO:0032993">
    <property type="term" value="C:protein-DNA complex"/>
    <property type="evidence" value="ECO:0007669"/>
    <property type="project" value="TreeGrafter"/>
</dbReference>
<evidence type="ECO:0000256" key="3">
    <source>
        <dbReference type="ARBA" id="ARBA00023125"/>
    </source>
</evidence>
<dbReference type="GO" id="GO:0003700">
    <property type="term" value="F:DNA-binding transcription factor activity"/>
    <property type="evidence" value="ECO:0007669"/>
    <property type="project" value="InterPro"/>
</dbReference>
<accession>A0A6F8Z153</accession>
<evidence type="ECO:0000259" key="5">
    <source>
        <dbReference type="PROSITE" id="PS50931"/>
    </source>
</evidence>
<sequence>MLNVHHLRTLAEVVSTGSFAAAAVSLGYTASAVSQQMTALERATGLVLFERGARSARPTSAARHLASRGAGLIDQLTGVERDARSLAAGARGVVRLGSFPTASAALVPGAIARLLRRTPEVAVQLDEGEPDDLVAALRSGSVDVAVVYRYPLSPRRWPPDMVATPLLDDPLRLTVAADHRIVTRPSWRLADLAGETWIASRETTAGARALARLCADAGFTPRVAFRSNDYAVVRALVRAGLGVALVPALADALGTGGGVHQCAVTDARGGPARREVFVLHRPDSSAPLVPATVEALRRAAEGLGRRINRQEPTCAPGTAS</sequence>
<dbReference type="Pfam" id="PF00126">
    <property type="entry name" value="HTH_1"/>
    <property type="match status" value="1"/>
</dbReference>
<comment type="similarity">
    <text evidence="1">Belongs to the LysR transcriptional regulatory family.</text>
</comment>
<keyword evidence="3" id="KW-0238">DNA-binding</keyword>
<dbReference type="GO" id="GO:0003677">
    <property type="term" value="F:DNA binding"/>
    <property type="evidence" value="ECO:0007669"/>
    <property type="project" value="UniProtKB-KW"/>
</dbReference>
<reference evidence="6 7" key="2">
    <citation type="submission" date="2020-03" db="EMBL/GenBank/DDBJ databases">
        <authorList>
            <person name="Ichikawa N."/>
            <person name="Kimura A."/>
            <person name="Kitahashi Y."/>
            <person name="Uohara A."/>
        </authorList>
    </citation>
    <scope>NUCLEOTIDE SEQUENCE [LARGE SCALE GENOMIC DNA]</scope>
    <source>
        <strain evidence="6 7">NBRC 105367</strain>
    </source>
</reference>
<organism evidence="6 7">
    <name type="scientific">Phytohabitans suffuscus</name>
    <dbReference type="NCBI Taxonomy" id="624315"/>
    <lineage>
        <taxon>Bacteria</taxon>
        <taxon>Bacillati</taxon>
        <taxon>Actinomycetota</taxon>
        <taxon>Actinomycetes</taxon>
        <taxon>Micromonosporales</taxon>
        <taxon>Micromonosporaceae</taxon>
    </lineage>
</organism>
<dbReference type="Gene3D" id="1.10.10.10">
    <property type="entry name" value="Winged helix-like DNA-binding domain superfamily/Winged helix DNA-binding domain"/>
    <property type="match status" value="1"/>
</dbReference>
<keyword evidence="4" id="KW-0804">Transcription</keyword>
<dbReference type="EMBL" id="AP022871">
    <property type="protein sequence ID" value="BCB92082.1"/>
    <property type="molecule type" value="Genomic_DNA"/>
</dbReference>
<evidence type="ECO:0000313" key="7">
    <source>
        <dbReference type="Proteomes" id="UP000503011"/>
    </source>
</evidence>